<evidence type="ECO:0000256" key="2">
    <source>
        <dbReference type="ARBA" id="ARBA00023043"/>
    </source>
</evidence>
<gene>
    <name evidence="4" type="ORF">BST43_25065</name>
</gene>
<dbReference type="SUPFAM" id="SSF48403">
    <property type="entry name" value="Ankyrin repeat"/>
    <property type="match status" value="1"/>
</dbReference>
<comment type="caution">
    <text evidence="4">The sequence shown here is derived from an EMBL/GenBank/DDBJ whole genome shotgun (WGS) entry which is preliminary data.</text>
</comment>
<dbReference type="InterPro" id="IPR002110">
    <property type="entry name" value="Ankyrin_rpt"/>
</dbReference>
<dbReference type="Pfam" id="PF12796">
    <property type="entry name" value="Ank_2"/>
    <property type="match status" value="1"/>
</dbReference>
<feature type="repeat" description="ANK" evidence="3">
    <location>
        <begin position="60"/>
        <end position="92"/>
    </location>
</feature>
<dbReference type="STRING" id="1578165.BKG68_16680"/>
<dbReference type="PROSITE" id="PS50088">
    <property type="entry name" value="ANK_REPEAT"/>
    <property type="match status" value="2"/>
</dbReference>
<dbReference type="RefSeq" id="WP_083019938.1">
    <property type="nucleotide sequence ID" value="NZ_MVII01000049.1"/>
</dbReference>
<accession>A0A1X0IL66</accession>
<evidence type="ECO:0000313" key="4">
    <source>
        <dbReference type="EMBL" id="ORB48246.1"/>
    </source>
</evidence>
<evidence type="ECO:0000256" key="3">
    <source>
        <dbReference type="PROSITE-ProRule" id="PRU00023"/>
    </source>
</evidence>
<dbReference type="AlphaFoldDB" id="A0A1X0IL66"/>
<protein>
    <submittedName>
        <fullName evidence="4">Uncharacterized protein</fullName>
    </submittedName>
</protein>
<dbReference type="EMBL" id="MVII01000049">
    <property type="protein sequence ID" value="ORB48246.1"/>
    <property type="molecule type" value="Genomic_DNA"/>
</dbReference>
<dbReference type="Proteomes" id="UP000192434">
    <property type="component" value="Unassembled WGS sequence"/>
</dbReference>
<name>A0A1X0IL66_9MYCO</name>
<dbReference type="Gene3D" id="1.25.40.20">
    <property type="entry name" value="Ankyrin repeat-containing domain"/>
    <property type="match status" value="1"/>
</dbReference>
<evidence type="ECO:0000256" key="1">
    <source>
        <dbReference type="ARBA" id="ARBA00022737"/>
    </source>
</evidence>
<dbReference type="PANTHER" id="PTHR24171">
    <property type="entry name" value="ANKYRIN REPEAT DOMAIN-CONTAINING PROTEIN 39-RELATED"/>
    <property type="match status" value="1"/>
</dbReference>
<dbReference type="PROSITE" id="PS50297">
    <property type="entry name" value="ANK_REP_REGION"/>
    <property type="match status" value="2"/>
</dbReference>
<evidence type="ECO:0000313" key="5">
    <source>
        <dbReference type="Proteomes" id="UP000192434"/>
    </source>
</evidence>
<keyword evidence="2 3" id="KW-0040">ANK repeat</keyword>
<organism evidence="4 5">
    <name type="scientific">Mycobacteroides saopaulense</name>
    <dbReference type="NCBI Taxonomy" id="1578165"/>
    <lineage>
        <taxon>Bacteria</taxon>
        <taxon>Bacillati</taxon>
        <taxon>Actinomycetota</taxon>
        <taxon>Actinomycetes</taxon>
        <taxon>Mycobacteriales</taxon>
        <taxon>Mycobacteriaceae</taxon>
        <taxon>Mycobacteroides</taxon>
    </lineage>
</organism>
<dbReference type="PANTHER" id="PTHR24171:SF10">
    <property type="entry name" value="ANKYRIN REPEAT DOMAIN-CONTAINING PROTEIN 29-LIKE"/>
    <property type="match status" value="1"/>
</dbReference>
<reference evidence="4 5" key="1">
    <citation type="submission" date="2016-12" db="EMBL/GenBank/DDBJ databases">
        <title>The new phylogeny of genus Mycobacterium.</title>
        <authorList>
            <person name="Tortoli E."/>
            <person name="Trovato A."/>
            <person name="Cirillo D.M."/>
        </authorList>
    </citation>
    <scope>NUCLEOTIDE SEQUENCE [LARGE SCALE GENOMIC DNA]</scope>
    <source>
        <strain evidence="4 5">CCUG 66554</strain>
    </source>
</reference>
<feature type="repeat" description="ANK" evidence="3">
    <location>
        <begin position="93"/>
        <end position="125"/>
    </location>
</feature>
<proteinExistence type="predicted"/>
<sequence>MEPDRDNPNDQAGEAEHQARVAEQVAALAPQLFDMAREGNASTLAAYLDSGAPVDLTNEAGDTLVMLAAYHGNTSTVRSLIARGADVNRANGKGQTPLAGAVFKGSDEIVEILVKAGADPTAGTPSALDAARMFGKGEYLGLFGAD</sequence>
<dbReference type="InterPro" id="IPR036770">
    <property type="entry name" value="Ankyrin_rpt-contain_sf"/>
</dbReference>
<keyword evidence="1" id="KW-0677">Repeat</keyword>
<dbReference type="SMART" id="SM00248">
    <property type="entry name" value="ANK"/>
    <property type="match status" value="2"/>
</dbReference>